<evidence type="ECO:0000313" key="2">
    <source>
        <dbReference type="Proteomes" id="UP000267250"/>
    </source>
</evidence>
<protein>
    <recommendedName>
        <fullName evidence="3">Flagellar protein FliT</fullName>
    </recommendedName>
</protein>
<organism evidence="1 2">
    <name type="scientific">Anoxybacter fermentans</name>
    <dbReference type="NCBI Taxonomy" id="1323375"/>
    <lineage>
        <taxon>Bacteria</taxon>
        <taxon>Bacillati</taxon>
        <taxon>Bacillota</taxon>
        <taxon>Clostridia</taxon>
        <taxon>Halanaerobiales</taxon>
        <taxon>Anoxybacter</taxon>
    </lineage>
</organism>
<dbReference type="EMBL" id="CP016379">
    <property type="protein sequence ID" value="AZR73890.1"/>
    <property type="molecule type" value="Genomic_DNA"/>
</dbReference>
<dbReference type="Proteomes" id="UP000267250">
    <property type="component" value="Chromosome"/>
</dbReference>
<accession>A0A3Q9HT62</accession>
<gene>
    <name evidence="1" type="ORF">BBF96_11120</name>
</gene>
<evidence type="ECO:0008006" key="3">
    <source>
        <dbReference type="Google" id="ProtNLM"/>
    </source>
</evidence>
<dbReference type="RefSeq" id="WP_127017241.1">
    <property type="nucleotide sequence ID" value="NZ_CP016379.1"/>
</dbReference>
<dbReference type="KEGG" id="aft:BBF96_11120"/>
<dbReference type="AlphaFoldDB" id="A0A3Q9HT62"/>
<name>A0A3Q9HT62_9FIRM</name>
<reference evidence="1 2" key="1">
    <citation type="submission" date="2016-07" db="EMBL/GenBank/DDBJ databases">
        <title>Genome and transcriptome analysis of iron-reducing fermentative bacteria Anoxybacter fermentans.</title>
        <authorList>
            <person name="Zeng X."/>
            <person name="Shao Z."/>
        </authorList>
    </citation>
    <scope>NUCLEOTIDE SEQUENCE [LARGE SCALE GENOMIC DNA]</scope>
    <source>
        <strain evidence="1 2">DY22613</strain>
    </source>
</reference>
<keyword evidence="2" id="KW-1185">Reference proteome</keyword>
<evidence type="ECO:0000313" key="1">
    <source>
        <dbReference type="EMBL" id="AZR73890.1"/>
    </source>
</evidence>
<proteinExistence type="predicted"/>
<sequence length="138" mass="16203">MNLSLCKSYLEQKLALCEKLLKITDDIYNMLDSDDLRDLEEKMGFRTKLIAEINYLDSIYLSKCDLTKAMSTEHGDDIIRLREIFTTIQEIDEKIKDKISSLKEYLSKEYSLVKKARKIQSAYDGNEGRQGFFLNRQR</sequence>